<dbReference type="AlphaFoldDB" id="A0A9Y2EQX6"/>
<dbReference type="EC" id="1.11.1.6" evidence="1"/>
<reference evidence="1" key="1">
    <citation type="submission" date="2023-03" db="EMBL/GenBank/DDBJ databases">
        <title>Selenobaculum gbiensis gen. nov. sp. nov., a new bacterium isolated from the gut microbiota of IBD patient.</title>
        <authorList>
            <person name="Yeo S."/>
            <person name="Park H."/>
            <person name="Huh C.S."/>
        </authorList>
    </citation>
    <scope>NUCLEOTIDE SEQUENCE</scope>
    <source>
        <strain evidence="1">ICN-92133</strain>
    </source>
</reference>
<evidence type="ECO:0000313" key="2">
    <source>
        <dbReference type="Proteomes" id="UP001243623"/>
    </source>
</evidence>
<dbReference type="KEGG" id="sgbi:P3F81_11620"/>
<dbReference type="GO" id="GO:0020037">
    <property type="term" value="F:heme binding"/>
    <property type="evidence" value="ECO:0007669"/>
    <property type="project" value="InterPro"/>
</dbReference>
<name>A0A9Y2EQX6_9FIRM</name>
<evidence type="ECO:0000313" key="1">
    <source>
        <dbReference type="EMBL" id="WIW70517.1"/>
    </source>
</evidence>
<dbReference type="RefSeq" id="WP_147669618.1">
    <property type="nucleotide sequence ID" value="NZ_CP120678.1"/>
</dbReference>
<dbReference type="Gene3D" id="2.40.180.10">
    <property type="entry name" value="Catalase core domain"/>
    <property type="match status" value="1"/>
</dbReference>
<dbReference type="InterPro" id="IPR020835">
    <property type="entry name" value="Catalase_sf"/>
</dbReference>
<gene>
    <name evidence="1" type="ORF">P3F81_11620</name>
</gene>
<protein>
    <submittedName>
        <fullName evidence="1">Catalase</fullName>
        <ecNumber evidence="1">1.11.1.6</ecNumber>
    </submittedName>
</protein>
<accession>A0A9Y2EQX6</accession>
<sequence length="358" mass="41338">MQKNKVTTGDIIEILKKMMIKDQNSSFMMRAAHTKSLGLVKGYFTICPDLPKNLRIGLFRESKRYPAFIRFSNSNPKFTSDKLKDIRGVAIKLIDDTQTNFSQDFILASCPTLPFGTLNEFNEVLYWGLKNPFYLFLNTLFQGKLTKFIQVYKMTKHDTSPLDIKYWSITPYAFGNYAVKYLLRPTSTYHSTLPKDLTDAYLSTNMQRHLLTNDATFDFCIQLQKDKTKMPIDDVSIQWSETESKPIKIAEIRILAQNFNTKERAYFSEILTYSPANSLIEHKPLGAINQARVEIYNELSASRCAKNQIPKLIPTENNFTSKKSDSCLYSNKKVKLLPMQCMNQQAFYFICTKIHSNN</sequence>
<dbReference type="SUPFAM" id="SSF56634">
    <property type="entry name" value="Heme-dependent catalase-like"/>
    <property type="match status" value="1"/>
</dbReference>
<keyword evidence="1" id="KW-0575">Peroxidase</keyword>
<keyword evidence="1" id="KW-0560">Oxidoreductase</keyword>
<dbReference type="EMBL" id="CP120678">
    <property type="protein sequence ID" value="WIW70517.1"/>
    <property type="molecule type" value="Genomic_DNA"/>
</dbReference>
<proteinExistence type="predicted"/>
<dbReference type="GO" id="GO:0004096">
    <property type="term" value="F:catalase activity"/>
    <property type="evidence" value="ECO:0007669"/>
    <property type="project" value="UniProtKB-EC"/>
</dbReference>
<organism evidence="1 2">
    <name type="scientific">Selenobaculum gibii</name>
    <dbReference type="NCBI Taxonomy" id="3054208"/>
    <lineage>
        <taxon>Bacteria</taxon>
        <taxon>Bacillati</taxon>
        <taxon>Bacillota</taxon>
        <taxon>Negativicutes</taxon>
        <taxon>Selenomonadales</taxon>
        <taxon>Selenomonadaceae</taxon>
        <taxon>Selenobaculum</taxon>
    </lineage>
</organism>
<keyword evidence="2" id="KW-1185">Reference proteome</keyword>
<dbReference type="Proteomes" id="UP001243623">
    <property type="component" value="Chromosome"/>
</dbReference>